<feature type="region of interest" description="Disordered" evidence="1">
    <location>
        <begin position="175"/>
        <end position="201"/>
    </location>
</feature>
<accession>A0AAW0ARL1</accession>
<protein>
    <submittedName>
        <fullName evidence="2">Uncharacterized protein</fullName>
    </submittedName>
</protein>
<proteinExistence type="predicted"/>
<gene>
    <name evidence="2" type="ORF">R3P38DRAFT_2786905</name>
</gene>
<dbReference type="AlphaFoldDB" id="A0AAW0ARL1"/>
<feature type="compositionally biased region" description="Polar residues" evidence="1">
    <location>
        <begin position="192"/>
        <end position="201"/>
    </location>
</feature>
<evidence type="ECO:0000313" key="2">
    <source>
        <dbReference type="EMBL" id="KAK7015425.1"/>
    </source>
</evidence>
<name>A0AAW0ARL1_9AGAR</name>
<comment type="caution">
    <text evidence="2">The sequence shown here is derived from an EMBL/GenBank/DDBJ whole genome shotgun (WGS) entry which is preliminary data.</text>
</comment>
<dbReference type="EMBL" id="JAWWNJ010000054">
    <property type="protein sequence ID" value="KAK7015425.1"/>
    <property type="molecule type" value="Genomic_DNA"/>
</dbReference>
<sequence length="248" mass="27415">MAAPAWIGRVHKRGIPRGGLIFVSRRDTRKTMANPRYIRLVHPEEDRTGKAAARELDSAAAREEAWGETFSRAGLKDVGTGDGIERRANIPAPAGECEVYRKAWEKESIAWGEAKMVGGSKRGCGNGRGNSSTPRVGRTSKDLYFCRWRSAESFGVSSQNISIDPTDFSLGMKRRDQATGDKNESAADQKQTDVSNFDGNQQSSCRALTYTAQTTILMNGYPPLDTSHYLKGRLRKEPAKQLNFGHLF</sequence>
<reference evidence="2 3" key="1">
    <citation type="journal article" date="2024" name="J Genomics">
        <title>Draft genome sequencing and assembly of Favolaschia claudopus CIRM-BRFM 2984 isolated from oak limbs.</title>
        <authorList>
            <person name="Navarro D."/>
            <person name="Drula E."/>
            <person name="Chaduli D."/>
            <person name="Cazenave R."/>
            <person name="Ahrendt S."/>
            <person name="Wang J."/>
            <person name="Lipzen A."/>
            <person name="Daum C."/>
            <person name="Barry K."/>
            <person name="Grigoriev I.V."/>
            <person name="Favel A."/>
            <person name="Rosso M.N."/>
            <person name="Martin F."/>
        </authorList>
    </citation>
    <scope>NUCLEOTIDE SEQUENCE [LARGE SCALE GENOMIC DNA]</scope>
    <source>
        <strain evidence="2 3">CIRM-BRFM 2984</strain>
    </source>
</reference>
<evidence type="ECO:0000256" key="1">
    <source>
        <dbReference type="SAM" id="MobiDB-lite"/>
    </source>
</evidence>
<organism evidence="2 3">
    <name type="scientific">Favolaschia claudopus</name>
    <dbReference type="NCBI Taxonomy" id="2862362"/>
    <lineage>
        <taxon>Eukaryota</taxon>
        <taxon>Fungi</taxon>
        <taxon>Dikarya</taxon>
        <taxon>Basidiomycota</taxon>
        <taxon>Agaricomycotina</taxon>
        <taxon>Agaricomycetes</taxon>
        <taxon>Agaricomycetidae</taxon>
        <taxon>Agaricales</taxon>
        <taxon>Marasmiineae</taxon>
        <taxon>Mycenaceae</taxon>
        <taxon>Favolaschia</taxon>
    </lineage>
</organism>
<dbReference type="Proteomes" id="UP001362999">
    <property type="component" value="Unassembled WGS sequence"/>
</dbReference>
<evidence type="ECO:0000313" key="3">
    <source>
        <dbReference type="Proteomes" id="UP001362999"/>
    </source>
</evidence>
<feature type="compositionally biased region" description="Basic and acidic residues" evidence="1">
    <location>
        <begin position="175"/>
        <end position="191"/>
    </location>
</feature>
<keyword evidence="3" id="KW-1185">Reference proteome</keyword>